<proteinExistence type="predicted"/>
<keyword evidence="2" id="KW-1185">Reference proteome</keyword>
<comment type="caution">
    <text evidence="1">The sequence shown here is derived from an EMBL/GenBank/DDBJ whole genome shotgun (WGS) entry which is preliminary data.</text>
</comment>
<evidence type="ECO:0000313" key="2">
    <source>
        <dbReference type="Proteomes" id="UP001281761"/>
    </source>
</evidence>
<sequence>MSLSFNNERGEDTSALPPAGVPPARVYVTAKDCVTLPNERSVPKTQERFWHGNERAGEKVLHPGFIGHEMPPDYHTYGVSGGPKTDTAGSLINPPMKTNVADVIEQAKEARYKGLNAVPIGHQTTRGHLPDKAKSRDFVFGASTKSSIPAKEVIHPIDGDKDEPDVVKRQYVKAFQDYGAGEQVTRDYKGPDGTGNMKDRVYGRPTGTSALLSGVQTRNLVHPHETAAGQNEKDSTCPDTTTKLASIHVAQHKKYHDAELGKVRHNTAAHNLPEGHTFGYKKPSDGDTSQSLLPHPCMPADGHLPDPDLGRSIPMRGGRTRKFTARELDETAEWTGRVAGIPSIRTDIPMVKNKSITDQQNYGDEPGSKTMLVPLPWVEIGVSENDWNAPISKEDLHSYVFLPDNPFDLTEDEFDFLCGLTKQHSLGAVHIEEDEARVNHRAYSTTDKSARHVQNVKNAEGGYLSIEGFIQFYKLYEHQRVTEQIRREDEQRTQEGLREMTIRQRSANMETTRRLNEHAKKAIERKAYLNASPLAFGSS</sequence>
<gene>
    <name evidence="1" type="ORF">BLNAU_12264</name>
</gene>
<reference evidence="1 2" key="1">
    <citation type="journal article" date="2022" name="bioRxiv">
        <title>Genomics of Preaxostyla Flagellates Illuminates Evolutionary Transitions and the Path Towards Mitochondrial Loss.</title>
        <authorList>
            <person name="Novak L.V.F."/>
            <person name="Treitli S.C."/>
            <person name="Pyrih J."/>
            <person name="Halakuc P."/>
            <person name="Pipaliya S.V."/>
            <person name="Vacek V."/>
            <person name="Brzon O."/>
            <person name="Soukal P."/>
            <person name="Eme L."/>
            <person name="Dacks J.B."/>
            <person name="Karnkowska A."/>
            <person name="Elias M."/>
            <person name="Hampl V."/>
        </authorList>
    </citation>
    <scope>NUCLEOTIDE SEQUENCE [LARGE SCALE GENOMIC DNA]</scope>
    <source>
        <strain evidence="1">NAU3</strain>
        <tissue evidence="1">Gut</tissue>
    </source>
</reference>
<evidence type="ECO:0000313" key="1">
    <source>
        <dbReference type="EMBL" id="KAK2952796.1"/>
    </source>
</evidence>
<dbReference type="EMBL" id="JARBJD010000099">
    <property type="protein sequence ID" value="KAK2952796.1"/>
    <property type="molecule type" value="Genomic_DNA"/>
</dbReference>
<name>A0ABQ9XR30_9EUKA</name>
<dbReference type="Proteomes" id="UP001281761">
    <property type="component" value="Unassembled WGS sequence"/>
</dbReference>
<protein>
    <submittedName>
        <fullName evidence="1">EF-hand domain-containing family member B</fullName>
    </submittedName>
</protein>
<organism evidence="1 2">
    <name type="scientific">Blattamonas nauphoetae</name>
    <dbReference type="NCBI Taxonomy" id="2049346"/>
    <lineage>
        <taxon>Eukaryota</taxon>
        <taxon>Metamonada</taxon>
        <taxon>Preaxostyla</taxon>
        <taxon>Oxymonadida</taxon>
        <taxon>Blattamonas</taxon>
    </lineage>
</organism>
<accession>A0ABQ9XR30</accession>